<dbReference type="SUPFAM" id="SSF53720">
    <property type="entry name" value="ALDH-like"/>
    <property type="match status" value="1"/>
</dbReference>
<evidence type="ECO:0000256" key="6">
    <source>
        <dbReference type="PIRSR" id="PIRSR036492-1"/>
    </source>
</evidence>
<evidence type="ECO:0000256" key="1">
    <source>
        <dbReference type="ARBA" id="ARBA00009986"/>
    </source>
</evidence>
<dbReference type="GO" id="GO:0009737">
    <property type="term" value="P:response to abscisic acid"/>
    <property type="evidence" value="ECO:0007669"/>
    <property type="project" value="UniProtKB-ARBA"/>
</dbReference>
<dbReference type="Gene3D" id="3.40.605.10">
    <property type="entry name" value="Aldehyde Dehydrogenase, Chain A, domain 1"/>
    <property type="match status" value="1"/>
</dbReference>
<keyword evidence="8" id="KW-1185">Reference proteome</keyword>
<dbReference type="Pfam" id="PF00171">
    <property type="entry name" value="Aldedh"/>
    <property type="match status" value="1"/>
</dbReference>
<reference evidence="9" key="1">
    <citation type="submission" date="2025-08" db="UniProtKB">
        <authorList>
            <consortium name="RefSeq"/>
        </authorList>
    </citation>
    <scope>IDENTIFICATION</scope>
    <source>
        <tissue evidence="9">Fruit stalk</tissue>
    </source>
</reference>
<keyword evidence="2 5" id="KW-0560">Oxidoreductase</keyword>
<gene>
    <name evidence="9" type="primary">LOC111303999</name>
</gene>
<protein>
    <recommendedName>
        <fullName evidence="5">Aldehyde dehydrogenase</fullName>
    </recommendedName>
</protein>
<evidence type="ECO:0000256" key="4">
    <source>
        <dbReference type="ARBA" id="ARBA00049194"/>
    </source>
</evidence>
<evidence type="ECO:0000313" key="8">
    <source>
        <dbReference type="Proteomes" id="UP000515121"/>
    </source>
</evidence>
<dbReference type="InterPro" id="IPR016163">
    <property type="entry name" value="Ald_DH_C"/>
</dbReference>
<evidence type="ECO:0000256" key="3">
    <source>
        <dbReference type="ARBA" id="ARBA00023027"/>
    </source>
</evidence>
<evidence type="ECO:0000256" key="5">
    <source>
        <dbReference type="PIRNR" id="PIRNR036492"/>
    </source>
</evidence>
<comment type="catalytic activity">
    <reaction evidence="4">
        <text>an aldehyde + NAD(+) + H2O = a carboxylate + NADH + 2 H(+)</text>
        <dbReference type="Rhea" id="RHEA:16185"/>
        <dbReference type="ChEBI" id="CHEBI:15377"/>
        <dbReference type="ChEBI" id="CHEBI:15378"/>
        <dbReference type="ChEBI" id="CHEBI:17478"/>
        <dbReference type="ChEBI" id="CHEBI:29067"/>
        <dbReference type="ChEBI" id="CHEBI:57540"/>
        <dbReference type="ChEBI" id="CHEBI:57945"/>
        <dbReference type="EC" id="1.2.1.3"/>
    </reaction>
</comment>
<feature type="active site" evidence="6">
    <location>
        <position position="214"/>
    </location>
</feature>
<feature type="active site" evidence="6">
    <location>
        <position position="252"/>
    </location>
</feature>
<feature type="domain" description="Aldehyde dehydrogenase" evidence="7">
    <location>
        <begin position="6"/>
        <end position="440"/>
    </location>
</feature>
<accession>A0A6P5ZV60</accession>
<evidence type="ECO:0000313" key="9">
    <source>
        <dbReference type="RefSeq" id="XP_022756266.1"/>
    </source>
</evidence>
<dbReference type="GeneID" id="111303999"/>
<organism evidence="8 9">
    <name type="scientific">Durio zibethinus</name>
    <name type="common">Durian</name>
    <dbReference type="NCBI Taxonomy" id="66656"/>
    <lineage>
        <taxon>Eukaryota</taxon>
        <taxon>Viridiplantae</taxon>
        <taxon>Streptophyta</taxon>
        <taxon>Embryophyta</taxon>
        <taxon>Tracheophyta</taxon>
        <taxon>Spermatophyta</taxon>
        <taxon>Magnoliopsida</taxon>
        <taxon>eudicotyledons</taxon>
        <taxon>Gunneridae</taxon>
        <taxon>Pentapetalae</taxon>
        <taxon>rosids</taxon>
        <taxon>malvids</taxon>
        <taxon>Malvales</taxon>
        <taxon>Malvaceae</taxon>
        <taxon>Helicteroideae</taxon>
        <taxon>Durio</taxon>
    </lineage>
</organism>
<dbReference type="InterPro" id="IPR016162">
    <property type="entry name" value="Ald_DH_N"/>
</dbReference>
<dbReference type="FunFam" id="3.40.309.10:FF:000003">
    <property type="entry name" value="Aldehyde dehydrogenase"/>
    <property type="match status" value="1"/>
</dbReference>
<dbReference type="GO" id="GO:0005737">
    <property type="term" value="C:cytoplasm"/>
    <property type="evidence" value="ECO:0007669"/>
    <property type="project" value="TreeGrafter"/>
</dbReference>
<dbReference type="Proteomes" id="UP000515121">
    <property type="component" value="Unplaced"/>
</dbReference>
<dbReference type="OrthoDB" id="440325at2759"/>
<proteinExistence type="inferred from homology"/>
<dbReference type="KEGG" id="dzi:111303999"/>
<dbReference type="FunFam" id="3.40.605.10:FF:000004">
    <property type="entry name" value="Aldehyde dehydrogenase"/>
    <property type="match status" value="1"/>
</dbReference>
<dbReference type="PIRSF" id="PIRSF036492">
    <property type="entry name" value="ALDH"/>
    <property type="match status" value="1"/>
</dbReference>
<dbReference type="RefSeq" id="XP_022756266.1">
    <property type="nucleotide sequence ID" value="XM_022900531.1"/>
</dbReference>
<dbReference type="InterPro" id="IPR016161">
    <property type="entry name" value="Ald_DH/histidinol_DH"/>
</dbReference>
<dbReference type="PANTHER" id="PTHR43570">
    <property type="entry name" value="ALDEHYDE DEHYDROGENASE"/>
    <property type="match status" value="1"/>
</dbReference>
<comment type="similarity">
    <text evidence="1 5">Belongs to the aldehyde dehydrogenase family.</text>
</comment>
<dbReference type="AlphaFoldDB" id="A0A6P5ZV60"/>
<name>A0A6P5ZV60_DURZI</name>
<sequence>MDKFEKNLEREVTAMRECYRSGKTKQESWRRSQLKGLQTFLKEKEVEIFRVLKQDLGKHYVEAFRDEVGLLRKSLNLALKDLKKWMSSREVKLPIIALLSSAELVPEPLGLILVISTWNFPFVLSLEPLIGAIAAGNGVVLKPSELAPACSSLLVNFLPNYLDSEAIKVIEGGPAVGEQLLQQKWDKIFFTGSARVGRMIMSAAAKHLTPATLELGGKCPAVLDSLSWSWDKEVAVNRIIGAKYGSCAGQVCISVDYLLVEKTFSSTVVELMKVLIKKMYGDNPRESHSVARIINKHHFLRLKNLLTDQMVKDSIVYGGSMDEDSLFIEPTILVDPPLQSTIMTEEIFGPLLPIITLDKIEDSIDFINSRPKPLAIYAFTHNEVLRKRMVSETSSGSVVFNDAIIQFVADTIPFGGIGESGFGKYHGKFSFDTFSHYKAIARRSFLTDFWFRFPPWNNYKLELLETSYNYDYFGVLLVILGLKKSRRRFDIN</sequence>
<dbReference type="InterPro" id="IPR015590">
    <property type="entry name" value="Aldehyde_DH_dom"/>
</dbReference>
<dbReference type="GO" id="GO:0004029">
    <property type="term" value="F:aldehyde dehydrogenase (NAD+) activity"/>
    <property type="evidence" value="ECO:0007669"/>
    <property type="project" value="UniProtKB-EC"/>
</dbReference>
<dbReference type="GO" id="GO:0006081">
    <property type="term" value="P:aldehyde metabolic process"/>
    <property type="evidence" value="ECO:0007669"/>
    <property type="project" value="InterPro"/>
</dbReference>
<dbReference type="InterPro" id="IPR012394">
    <property type="entry name" value="Aldehyde_DH_NAD(P)"/>
</dbReference>
<keyword evidence="3" id="KW-0520">NAD</keyword>
<dbReference type="Gene3D" id="3.40.309.10">
    <property type="entry name" value="Aldehyde Dehydrogenase, Chain A, domain 2"/>
    <property type="match status" value="1"/>
</dbReference>
<evidence type="ECO:0000259" key="7">
    <source>
        <dbReference type="Pfam" id="PF00171"/>
    </source>
</evidence>
<dbReference type="GO" id="GO:0009414">
    <property type="term" value="P:response to water deprivation"/>
    <property type="evidence" value="ECO:0007669"/>
    <property type="project" value="UniProtKB-ARBA"/>
</dbReference>
<evidence type="ECO:0000256" key="2">
    <source>
        <dbReference type="ARBA" id="ARBA00023002"/>
    </source>
</evidence>
<dbReference type="PANTHER" id="PTHR43570:SF30">
    <property type="entry name" value="ALDEHYDE DEHYDROGENASE"/>
    <property type="match status" value="1"/>
</dbReference>